<proteinExistence type="inferred from homology"/>
<keyword evidence="6 8" id="KW-0456">Lyase</keyword>
<organism evidence="10 11">
    <name type="scientific">Snuella lapsa</name>
    <dbReference type="NCBI Taxonomy" id="870481"/>
    <lineage>
        <taxon>Bacteria</taxon>
        <taxon>Pseudomonadati</taxon>
        <taxon>Bacteroidota</taxon>
        <taxon>Flavobacteriia</taxon>
        <taxon>Flavobacteriales</taxon>
        <taxon>Flavobacteriaceae</taxon>
        <taxon>Snuella</taxon>
    </lineage>
</organism>
<name>A0ABP6WX76_9FLAO</name>
<dbReference type="NCBIfam" id="TIGR00262">
    <property type="entry name" value="trpA"/>
    <property type="match status" value="1"/>
</dbReference>
<accession>A0ABP6WX76</accession>
<dbReference type="Pfam" id="PF00290">
    <property type="entry name" value="Trp_syntA"/>
    <property type="match status" value="1"/>
</dbReference>
<dbReference type="CDD" id="cd04724">
    <property type="entry name" value="Tryptophan_synthase_alpha"/>
    <property type="match status" value="1"/>
</dbReference>
<keyword evidence="5 8" id="KW-0057">Aromatic amino acid biosynthesis</keyword>
<evidence type="ECO:0000313" key="10">
    <source>
        <dbReference type="EMBL" id="GAA3557456.1"/>
    </source>
</evidence>
<evidence type="ECO:0000256" key="8">
    <source>
        <dbReference type="HAMAP-Rule" id="MF_00131"/>
    </source>
</evidence>
<evidence type="ECO:0000256" key="2">
    <source>
        <dbReference type="ARBA" id="ARBA00011270"/>
    </source>
</evidence>
<dbReference type="Proteomes" id="UP001500954">
    <property type="component" value="Unassembled WGS sequence"/>
</dbReference>
<keyword evidence="3 8" id="KW-0028">Amino-acid biosynthesis</keyword>
<evidence type="ECO:0000256" key="6">
    <source>
        <dbReference type="ARBA" id="ARBA00023239"/>
    </source>
</evidence>
<evidence type="ECO:0000256" key="4">
    <source>
        <dbReference type="ARBA" id="ARBA00022822"/>
    </source>
</evidence>
<dbReference type="InterPro" id="IPR013785">
    <property type="entry name" value="Aldolase_TIM"/>
</dbReference>
<evidence type="ECO:0000256" key="5">
    <source>
        <dbReference type="ARBA" id="ARBA00023141"/>
    </source>
</evidence>
<sequence length="254" mass="28335">MNIINQKLQEDKKLLSIYFTAGYPNINDTVSIIQDLEKSGVDMIEIGLPFSDPLADGPTIQASSTQALKNGMTTKVLFDQLKDIRKTVNIPLIIMGYFNPILQYGVEAFCKQCQEIGIDGLIIPDLPVDVYHEAYKDIFEKYGLINVFLITPQTSDERIQYIDSISNGFIYMVSSASTTGAKEGFQDEQTTYFERIGRMNLKNPQIVGFGISNNQTFTQATQYTKGAIIGSAFVKYVSNEGTNTIDKFIEGILN</sequence>
<keyword evidence="4 8" id="KW-0822">Tryptophan biosynthesis</keyword>
<feature type="active site" description="Proton acceptor" evidence="8">
    <location>
        <position position="45"/>
    </location>
</feature>
<keyword evidence="11" id="KW-1185">Reference proteome</keyword>
<dbReference type="HAMAP" id="MF_00131">
    <property type="entry name" value="Trp_synth_alpha"/>
    <property type="match status" value="1"/>
</dbReference>
<comment type="similarity">
    <text evidence="8 9">Belongs to the TrpA family.</text>
</comment>
<feature type="active site" description="Proton acceptor" evidence="8">
    <location>
        <position position="56"/>
    </location>
</feature>
<dbReference type="SUPFAM" id="SSF51366">
    <property type="entry name" value="Ribulose-phoshate binding barrel"/>
    <property type="match status" value="1"/>
</dbReference>
<dbReference type="PANTHER" id="PTHR43406:SF1">
    <property type="entry name" value="TRYPTOPHAN SYNTHASE ALPHA CHAIN, CHLOROPLASTIC"/>
    <property type="match status" value="1"/>
</dbReference>
<comment type="function">
    <text evidence="8">The alpha subunit is responsible for the aldol cleavage of indoleglycerol phosphate to indole and glyceraldehyde 3-phosphate.</text>
</comment>
<comment type="pathway">
    <text evidence="1 8">Amino-acid biosynthesis; L-tryptophan biosynthesis; L-tryptophan from chorismate: step 5/5.</text>
</comment>
<dbReference type="EMBL" id="BAABCY010000016">
    <property type="protein sequence ID" value="GAA3557456.1"/>
    <property type="molecule type" value="Genomic_DNA"/>
</dbReference>
<dbReference type="RefSeq" id="WP_345004301.1">
    <property type="nucleotide sequence ID" value="NZ_BAABCY010000016.1"/>
</dbReference>
<comment type="caution">
    <text evidence="10">The sequence shown here is derived from an EMBL/GenBank/DDBJ whole genome shotgun (WGS) entry which is preliminary data.</text>
</comment>
<dbReference type="InterPro" id="IPR002028">
    <property type="entry name" value="Trp_synthase_suA"/>
</dbReference>
<dbReference type="InterPro" id="IPR018204">
    <property type="entry name" value="Trp_synthase_alpha_AS"/>
</dbReference>
<protein>
    <recommendedName>
        <fullName evidence="8">Tryptophan synthase alpha chain</fullName>
        <ecNumber evidence="8">4.2.1.20</ecNumber>
    </recommendedName>
</protein>
<evidence type="ECO:0000256" key="1">
    <source>
        <dbReference type="ARBA" id="ARBA00004733"/>
    </source>
</evidence>
<dbReference type="InterPro" id="IPR011060">
    <property type="entry name" value="RibuloseP-bd_barrel"/>
</dbReference>
<dbReference type="Gene3D" id="3.20.20.70">
    <property type="entry name" value="Aldolase class I"/>
    <property type="match status" value="1"/>
</dbReference>
<comment type="subunit">
    <text evidence="2 8">Tetramer of two alpha and two beta chains.</text>
</comment>
<dbReference type="EC" id="4.2.1.20" evidence="8"/>
<evidence type="ECO:0000256" key="7">
    <source>
        <dbReference type="ARBA" id="ARBA00049047"/>
    </source>
</evidence>
<gene>
    <name evidence="8 10" type="primary">trpA</name>
    <name evidence="10" type="ORF">GCM10022395_05980</name>
</gene>
<reference evidence="11" key="1">
    <citation type="journal article" date="2019" name="Int. J. Syst. Evol. Microbiol.">
        <title>The Global Catalogue of Microorganisms (GCM) 10K type strain sequencing project: providing services to taxonomists for standard genome sequencing and annotation.</title>
        <authorList>
            <consortium name="The Broad Institute Genomics Platform"/>
            <consortium name="The Broad Institute Genome Sequencing Center for Infectious Disease"/>
            <person name="Wu L."/>
            <person name="Ma J."/>
        </authorList>
    </citation>
    <scope>NUCLEOTIDE SEQUENCE [LARGE SCALE GENOMIC DNA]</scope>
    <source>
        <strain evidence="11">JCM 17111</strain>
    </source>
</reference>
<comment type="catalytic activity">
    <reaction evidence="7 8">
        <text>(1S,2R)-1-C-(indol-3-yl)glycerol 3-phosphate + L-serine = D-glyceraldehyde 3-phosphate + L-tryptophan + H2O</text>
        <dbReference type="Rhea" id="RHEA:10532"/>
        <dbReference type="ChEBI" id="CHEBI:15377"/>
        <dbReference type="ChEBI" id="CHEBI:33384"/>
        <dbReference type="ChEBI" id="CHEBI:57912"/>
        <dbReference type="ChEBI" id="CHEBI:58866"/>
        <dbReference type="ChEBI" id="CHEBI:59776"/>
        <dbReference type="EC" id="4.2.1.20"/>
    </reaction>
</comment>
<evidence type="ECO:0000256" key="9">
    <source>
        <dbReference type="RuleBase" id="RU003662"/>
    </source>
</evidence>
<dbReference type="PROSITE" id="PS00167">
    <property type="entry name" value="TRP_SYNTHASE_ALPHA"/>
    <property type="match status" value="1"/>
</dbReference>
<evidence type="ECO:0000313" key="11">
    <source>
        <dbReference type="Proteomes" id="UP001500954"/>
    </source>
</evidence>
<dbReference type="PANTHER" id="PTHR43406">
    <property type="entry name" value="TRYPTOPHAN SYNTHASE, ALPHA CHAIN"/>
    <property type="match status" value="1"/>
</dbReference>
<evidence type="ECO:0000256" key="3">
    <source>
        <dbReference type="ARBA" id="ARBA00022605"/>
    </source>
</evidence>